<reference evidence="5 6" key="1">
    <citation type="submission" date="2018-04" db="EMBL/GenBank/DDBJ databases">
        <title>The genome of golden apple snail Pomacea canaliculata provides insight into stress tolerance and invasive adaptation.</title>
        <authorList>
            <person name="Liu C."/>
            <person name="Liu B."/>
            <person name="Ren Y."/>
            <person name="Zhang Y."/>
            <person name="Wang H."/>
            <person name="Li S."/>
            <person name="Jiang F."/>
            <person name="Yin L."/>
            <person name="Zhang G."/>
            <person name="Qian W."/>
            <person name="Fan W."/>
        </authorList>
    </citation>
    <scope>NUCLEOTIDE SEQUENCE [LARGE SCALE GENOMIC DNA]</scope>
    <source>
        <strain evidence="5">SZHN2017</strain>
        <tissue evidence="5">Muscle</tissue>
    </source>
</reference>
<dbReference type="SUPFAM" id="SSF52540">
    <property type="entry name" value="P-loop containing nucleoside triphosphate hydrolases"/>
    <property type="match status" value="1"/>
</dbReference>
<dbReference type="Gene3D" id="3.40.50.300">
    <property type="entry name" value="P-loop containing nucleotide triphosphate hydrolases"/>
    <property type="match status" value="2"/>
</dbReference>
<accession>A0A2T7NS37</accession>
<dbReference type="OrthoDB" id="8954335at2759"/>
<dbReference type="InterPro" id="IPR045058">
    <property type="entry name" value="GIMA/IAN/Toc"/>
</dbReference>
<dbReference type="InterPro" id="IPR027417">
    <property type="entry name" value="P-loop_NTPase"/>
</dbReference>
<evidence type="ECO:0000259" key="4">
    <source>
        <dbReference type="PROSITE" id="PS51720"/>
    </source>
</evidence>
<comment type="caution">
    <text evidence="5">The sequence shown here is derived from an EMBL/GenBank/DDBJ whole genome shotgun (WGS) entry which is preliminary data.</text>
</comment>
<keyword evidence="6" id="KW-1185">Reference proteome</keyword>
<dbReference type="PROSITE" id="PS51720">
    <property type="entry name" value="G_AIG1"/>
    <property type="match status" value="1"/>
</dbReference>
<feature type="domain" description="AIG1-type G" evidence="4">
    <location>
        <begin position="179"/>
        <end position="372"/>
    </location>
</feature>
<evidence type="ECO:0000256" key="1">
    <source>
        <dbReference type="ARBA" id="ARBA00008535"/>
    </source>
</evidence>
<gene>
    <name evidence="5" type="ORF">C0Q70_17266</name>
</gene>
<evidence type="ECO:0000313" key="5">
    <source>
        <dbReference type="EMBL" id="PVD23989.1"/>
    </source>
</evidence>
<dbReference type="AlphaFoldDB" id="A0A2T7NS37"/>
<sequence length="434" mass="49711">MSDAVCHPHKPRLQHFTLAPPGLKVVQANVNIKCSSQQRTGFETIVQISRKQEVIEQTGAHEFKDDATARKEIRKWVKMCPDPHLILLTIRCVPLDLGADVLRFRRFKHLCEAEFTRRRLAMLFTCEDKLKESVEDFKKRTHSGLEEIWREADTRHLFIGAREQETLLHQVFQICDDLKRELKVLIIGKTGNGKSSVGNSILNTDAFPVTRGLVSSAQTDLERTAQKFGVTIKVTDTPDVSNLRLDKEEANERIIKWKSHDPDVILLAIRCDLRYTAEEYQIYEQIKKVLGEEYVKPRLTVAFTFGDRQDTDIEEELKIVCKELKAVLEDAEGRYIVFSSQDKDEDKKRQVIHLMNLVPNFQFPSDLKRILLLGSTASGKISGGNALVRRKVFKAGTTMPKKTSYITEVDGMWLQVKLFNLRPHPDTLPRCSLS</sequence>
<organism evidence="5 6">
    <name type="scientific">Pomacea canaliculata</name>
    <name type="common">Golden apple snail</name>
    <dbReference type="NCBI Taxonomy" id="400727"/>
    <lineage>
        <taxon>Eukaryota</taxon>
        <taxon>Metazoa</taxon>
        <taxon>Spiralia</taxon>
        <taxon>Lophotrochozoa</taxon>
        <taxon>Mollusca</taxon>
        <taxon>Gastropoda</taxon>
        <taxon>Caenogastropoda</taxon>
        <taxon>Architaenioglossa</taxon>
        <taxon>Ampullarioidea</taxon>
        <taxon>Ampullariidae</taxon>
        <taxon>Pomacea</taxon>
    </lineage>
</organism>
<evidence type="ECO:0000256" key="3">
    <source>
        <dbReference type="ARBA" id="ARBA00023134"/>
    </source>
</evidence>
<name>A0A2T7NS37_POMCA</name>
<comment type="similarity">
    <text evidence="1">Belongs to the TRAFAC class TrmE-Era-EngA-EngB-Septin-like GTPase superfamily. AIG1/Toc34/Toc159-like paraseptin GTPase family. IAN subfamily.</text>
</comment>
<dbReference type="PANTHER" id="PTHR10903:SF184">
    <property type="entry name" value="GTP-BINDING PROTEIN A"/>
    <property type="match status" value="1"/>
</dbReference>
<dbReference type="Proteomes" id="UP000245119">
    <property type="component" value="Linkage Group LG10"/>
</dbReference>
<keyword evidence="3" id="KW-0342">GTP-binding</keyword>
<evidence type="ECO:0000256" key="2">
    <source>
        <dbReference type="ARBA" id="ARBA00022741"/>
    </source>
</evidence>
<proteinExistence type="inferred from homology"/>
<dbReference type="STRING" id="400727.A0A2T7NS37"/>
<protein>
    <recommendedName>
        <fullName evidence="4">AIG1-type G domain-containing protein</fullName>
    </recommendedName>
</protein>
<dbReference type="GO" id="GO:0005525">
    <property type="term" value="F:GTP binding"/>
    <property type="evidence" value="ECO:0007669"/>
    <property type="project" value="UniProtKB-KW"/>
</dbReference>
<dbReference type="EMBL" id="PZQS01000010">
    <property type="protein sequence ID" value="PVD23989.1"/>
    <property type="molecule type" value="Genomic_DNA"/>
</dbReference>
<dbReference type="PANTHER" id="PTHR10903">
    <property type="entry name" value="GTPASE, IMAP FAMILY MEMBER-RELATED"/>
    <property type="match status" value="1"/>
</dbReference>
<evidence type="ECO:0000313" key="6">
    <source>
        <dbReference type="Proteomes" id="UP000245119"/>
    </source>
</evidence>
<dbReference type="InterPro" id="IPR006703">
    <property type="entry name" value="G_AIG1"/>
</dbReference>
<keyword evidence="2" id="KW-0547">Nucleotide-binding</keyword>
<dbReference type="Pfam" id="PF04548">
    <property type="entry name" value="AIG1"/>
    <property type="match status" value="1"/>
</dbReference>